<name>A0ABT8AYU9_9HYPH</name>
<reference evidence="3" key="1">
    <citation type="journal article" date="2019" name="Int. J. Syst. Evol. Microbiol.">
        <title>The Global Catalogue of Microorganisms (GCM) 10K type strain sequencing project: providing services to taxonomists for standard genome sequencing and annotation.</title>
        <authorList>
            <consortium name="The Broad Institute Genomics Platform"/>
            <consortium name="The Broad Institute Genome Sequencing Center for Infectious Disease"/>
            <person name="Wu L."/>
            <person name="Ma J."/>
        </authorList>
    </citation>
    <scope>NUCLEOTIDE SEQUENCE [LARGE SCALE GENOMIC DNA]</scope>
    <source>
        <strain evidence="3">CECT 7806</strain>
    </source>
</reference>
<feature type="signal peptide" evidence="1">
    <location>
        <begin position="1"/>
        <end position="25"/>
    </location>
</feature>
<feature type="chain" id="PRO_5045293470" evidence="1">
    <location>
        <begin position="26"/>
        <end position="325"/>
    </location>
</feature>
<dbReference type="Proteomes" id="UP001244297">
    <property type="component" value="Unassembled WGS sequence"/>
</dbReference>
<comment type="caution">
    <text evidence="2">The sequence shown here is derived from an EMBL/GenBank/DDBJ whole genome shotgun (WGS) entry which is preliminary data.</text>
</comment>
<dbReference type="RefSeq" id="WP_238286113.1">
    <property type="nucleotide sequence ID" value="NZ_BPQS01000005.1"/>
</dbReference>
<evidence type="ECO:0000313" key="2">
    <source>
        <dbReference type="EMBL" id="MDN3574438.1"/>
    </source>
</evidence>
<organism evidence="2 3">
    <name type="scientific">Methylobacterium longum</name>
    <dbReference type="NCBI Taxonomy" id="767694"/>
    <lineage>
        <taxon>Bacteria</taxon>
        <taxon>Pseudomonadati</taxon>
        <taxon>Pseudomonadota</taxon>
        <taxon>Alphaproteobacteria</taxon>
        <taxon>Hyphomicrobiales</taxon>
        <taxon>Methylobacteriaceae</taxon>
        <taxon>Methylobacterium</taxon>
    </lineage>
</organism>
<dbReference type="InterPro" id="IPR025737">
    <property type="entry name" value="FApF"/>
</dbReference>
<keyword evidence="1" id="KW-0732">Signal</keyword>
<sequence>MLRRTTTAALALTAPFLAVTGQAHAAAVTQPGEQVGLAPGLPLPEGFYAFDTFSWGRADRRDAAEVGVNIPFLIYASPLKILGARVEPVVAFPSVFINTHFPAPVPNRDVSTFYTPFLGNIFAWNLGGGLGVSYIAGAYLPYGDRGSLGLGLRGTPLLPQSASATLTQRVAATYVGDGSLNLSAILTYNRPFDAHGRFGGTVGTAIGPIPVADQINLDLTATKKFGKFEIGAVAYGYTDLPVNRRDRLFSRFQRDGYIAAGGLVGYDFGRVILQTFVTREIVARDTLNAAGQRQHNEETRGWFRVIVPFPVASAAAAPEPLLRKD</sequence>
<gene>
    <name evidence="2" type="ORF">QWZ18_27990</name>
</gene>
<dbReference type="Pfam" id="PF13557">
    <property type="entry name" value="Phenol_MetA_deg"/>
    <property type="match status" value="1"/>
</dbReference>
<dbReference type="EMBL" id="JAUFPT010000099">
    <property type="protein sequence ID" value="MDN3574438.1"/>
    <property type="molecule type" value="Genomic_DNA"/>
</dbReference>
<accession>A0ABT8AYU9</accession>
<keyword evidence="3" id="KW-1185">Reference proteome</keyword>
<proteinExistence type="predicted"/>
<protein>
    <submittedName>
        <fullName evidence="2">Transporter</fullName>
    </submittedName>
</protein>
<evidence type="ECO:0000313" key="3">
    <source>
        <dbReference type="Proteomes" id="UP001244297"/>
    </source>
</evidence>
<evidence type="ECO:0000256" key="1">
    <source>
        <dbReference type="SAM" id="SignalP"/>
    </source>
</evidence>